<name>A0A922HUY8_DERFA</name>
<dbReference type="EMBL" id="SDOV01000003">
    <property type="protein sequence ID" value="KAH7643360.1"/>
    <property type="molecule type" value="Genomic_DNA"/>
</dbReference>
<reference evidence="3" key="4">
    <citation type="journal article" date="2022" name="Res Sq">
        <title>Comparative Genomics Reveals Insights into the Divergent Evolution of Astigmatic Mites and Household Pest Adaptations.</title>
        <authorList>
            <person name="Xiong Q."/>
            <person name="Wan A.T.-Y."/>
            <person name="Liu X.-Y."/>
            <person name="Fung C.S.-H."/>
            <person name="Xiao X."/>
            <person name="Malainual N."/>
            <person name="Hou J."/>
            <person name="Wang L."/>
            <person name="Wang M."/>
            <person name="Yang K."/>
            <person name="Cui Y."/>
            <person name="Leung E."/>
            <person name="Nong W."/>
            <person name="Shin S.-K."/>
            <person name="Au S."/>
            <person name="Jeong K.Y."/>
            <person name="Chew F.T."/>
            <person name="Hui J."/>
            <person name="Leung T.F."/>
            <person name="Tungtrongchitr A."/>
            <person name="Zhong N."/>
            <person name="Liu Z."/>
            <person name="Tsui S."/>
        </authorList>
    </citation>
    <scope>NUCLEOTIDE SEQUENCE</scope>
    <source>
        <strain evidence="3">Derf</strain>
        <tissue evidence="3">Whole organism</tissue>
    </source>
</reference>
<dbReference type="EMBL" id="ASGP02000005">
    <property type="protein sequence ID" value="KAH9506944.1"/>
    <property type="molecule type" value="Genomic_DNA"/>
</dbReference>
<evidence type="ECO:0000313" key="2">
    <source>
        <dbReference type="EMBL" id="KAH7643360.1"/>
    </source>
</evidence>
<keyword evidence="1" id="KW-1133">Transmembrane helix</keyword>
<dbReference type="Proteomes" id="UP000828236">
    <property type="component" value="Unassembled WGS sequence"/>
</dbReference>
<gene>
    <name evidence="3" type="ORF">DERF_011650</name>
    <name evidence="2" type="ORF">HUG17_10051</name>
</gene>
<feature type="transmembrane region" description="Helical" evidence="1">
    <location>
        <begin position="458"/>
        <end position="477"/>
    </location>
</feature>
<organism evidence="3 4">
    <name type="scientific">Dermatophagoides farinae</name>
    <name type="common">American house dust mite</name>
    <dbReference type="NCBI Taxonomy" id="6954"/>
    <lineage>
        <taxon>Eukaryota</taxon>
        <taxon>Metazoa</taxon>
        <taxon>Ecdysozoa</taxon>
        <taxon>Arthropoda</taxon>
        <taxon>Chelicerata</taxon>
        <taxon>Arachnida</taxon>
        <taxon>Acari</taxon>
        <taxon>Acariformes</taxon>
        <taxon>Sarcoptiformes</taxon>
        <taxon>Astigmata</taxon>
        <taxon>Psoroptidia</taxon>
        <taxon>Analgoidea</taxon>
        <taxon>Pyroglyphidae</taxon>
        <taxon>Dermatophagoidinae</taxon>
        <taxon>Dermatophagoides</taxon>
    </lineage>
</organism>
<reference evidence="2" key="2">
    <citation type="submission" date="2020-06" db="EMBL/GenBank/DDBJ databases">
        <authorList>
            <person name="Ji K."/>
            <person name="Li J."/>
        </authorList>
    </citation>
    <scope>NUCLEOTIDE SEQUENCE</scope>
    <source>
        <strain evidence="2">JKM2019</strain>
        <tissue evidence="2">Whole body</tissue>
    </source>
</reference>
<proteinExistence type="predicted"/>
<feature type="transmembrane region" description="Helical" evidence="1">
    <location>
        <begin position="31"/>
        <end position="49"/>
    </location>
</feature>
<evidence type="ECO:0000256" key="1">
    <source>
        <dbReference type="SAM" id="Phobius"/>
    </source>
</evidence>
<evidence type="ECO:0000313" key="4">
    <source>
        <dbReference type="Proteomes" id="UP000790347"/>
    </source>
</evidence>
<protein>
    <submittedName>
        <fullName evidence="3">Uncharacterized protein</fullName>
    </submittedName>
</protein>
<reference evidence="3" key="1">
    <citation type="submission" date="2013-05" db="EMBL/GenBank/DDBJ databases">
        <authorList>
            <person name="Yim A.K.Y."/>
            <person name="Chan T.F."/>
            <person name="Ji K.M."/>
            <person name="Liu X.Y."/>
            <person name="Zhou J.W."/>
            <person name="Li R.Q."/>
            <person name="Yang K.Y."/>
            <person name="Li J."/>
            <person name="Li M."/>
            <person name="Law P.T.W."/>
            <person name="Wu Y.L."/>
            <person name="Cai Z.L."/>
            <person name="Qin H."/>
            <person name="Bao Y."/>
            <person name="Leung R.K.K."/>
            <person name="Ng P.K.S."/>
            <person name="Zou J."/>
            <person name="Zhong X.J."/>
            <person name="Ran P.X."/>
            <person name="Zhong N.S."/>
            <person name="Liu Z.G."/>
            <person name="Tsui S.K.W."/>
        </authorList>
    </citation>
    <scope>NUCLEOTIDE SEQUENCE</scope>
    <source>
        <strain evidence="3">Derf</strain>
        <tissue evidence="3">Whole organism</tissue>
    </source>
</reference>
<feature type="transmembrane region" description="Helical" evidence="1">
    <location>
        <begin position="255"/>
        <end position="275"/>
    </location>
</feature>
<feature type="transmembrane region" description="Helical" evidence="1">
    <location>
        <begin position="376"/>
        <end position="398"/>
    </location>
</feature>
<keyword evidence="1" id="KW-0812">Transmembrane</keyword>
<sequence>MLNKLRFYDQIRQLIIDDNNEKHWRLYRHEMIILLIEFIRIIGYLFICFKDISLLETLASYDPTVKLIFGNVLHSNMTLHYYQHKIENCRVTALTLAIGILYIIQSQYVIYFNDYRLIGFTSVYDFTVRNMDLYRSCLLFNHHRNQTDDNHWTNRLSFWSFIRSINHHNSNLWQIINIHYLCKQLQLQINFKRFKRIRMPIIPYISGEHKILLVLSVLIIHDYSIITHLICFIVVMNFNVRSFIHHLMIDGDSTLFITFVCIDLVNHFYVCHILVRNSIIYLNMATISQAYLLKRLRFLNHLMFRISTKQLPNKYGLNEFLFQQFRRQLTYICSMIHNSNHTIWANVILFALISNLPINIMATYRILYRPMNMQSLMLHILFVNVQILTIILTLFPMAEQNRLMHRSKRYMPRMQMSLERSNQIGIKIKTLEMYERLTSSKQQFGFSIGRIHIINHKYFFEILMSYVALMLMTFEFFSKNL</sequence>
<feature type="transmembrane region" description="Helical" evidence="1">
    <location>
        <begin position="343"/>
        <end position="364"/>
    </location>
</feature>
<reference evidence="2" key="3">
    <citation type="journal article" date="2021" name="World Allergy Organ. J.">
        <title>Chromosome-level assembly of Dermatophagoides farinae genome and transcriptome reveals two novel allergens Der f 37 and Der f 39.</title>
        <authorList>
            <person name="Chen J."/>
            <person name="Cai Z."/>
            <person name="Fan D."/>
            <person name="Hu J."/>
            <person name="Hou Y."/>
            <person name="He Y."/>
            <person name="Zhang Z."/>
            <person name="Zhao Z."/>
            <person name="Gao P."/>
            <person name="Hu W."/>
            <person name="Sun J."/>
            <person name="Li J."/>
            <person name="Ji K."/>
        </authorList>
    </citation>
    <scope>NUCLEOTIDE SEQUENCE</scope>
    <source>
        <strain evidence="2">JKM2019</strain>
    </source>
</reference>
<keyword evidence="1" id="KW-0472">Membrane</keyword>
<dbReference type="Proteomes" id="UP000790347">
    <property type="component" value="Unassembled WGS sequence"/>
</dbReference>
<comment type="caution">
    <text evidence="3">The sequence shown here is derived from an EMBL/GenBank/DDBJ whole genome shotgun (WGS) entry which is preliminary data.</text>
</comment>
<evidence type="ECO:0000313" key="3">
    <source>
        <dbReference type="EMBL" id="KAH9506944.1"/>
    </source>
</evidence>
<accession>A0A922HUY8</accession>
<keyword evidence="4" id="KW-1185">Reference proteome</keyword>
<dbReference type="AlphaFoldDB" id="A0A922HUY8"/>
<feature type="transmembrane region" description="Helical" evidence="1">
    <location>
        <begin position="211"/>
        <end position="235"/>
    </location>
</feature>